<dbReference type="EMBL" id="BLVO01000005">
    <property type="protein sequence ID" value="GFM32286.1"/>
    <property type="molecule type" value="Genomic_DNA"/>
</dbReference>
<dbReference type="SUPFAM" id="SSF51735">
    <property type="entry name" value="NAD(P)-binding Rossmann-fold domains"/>
    <property type="match status" value="1"/>
</dbReference>
<evidence type="ECO:0000313" key="3">
    <source>
        <dbReference type="EMBL" id="GFM32286.1"/>
    </source>
</evidence>
<sequence>MSEGGFESDFSGGKVAVIGSNGRMGRMLCTRFKAAGYDVAEIDQPLTNTSLSAGLSGASVVLLCIPAAAFVTVLHQIGSILQSPQVLVDITSVKVQPMHQMQHAYNGPIVGTHPLFGPDPKADEVRVAVTPAEGTDEKHVAMVEDLFARIGCEPFRTTAEAHDEAAALIQGLNFITTVSYLATLAHKDEITPYLTPSFQRRLDAAKKMMTEDAELFEGLFEANPSSHDAVRSFRNMLNIAAGGDINVLVERALWWWRENSNTGGVRH</sequence>
<dbReference type="RefSeq" id="WP_174403999.1">
    <property type="nucleotide sequence ID" value="NZ_BLVO01000005.1"/>
</dbReference>
<dbReference type="GO" id="GO:0006571">
    <property type="term" value="P:tyrosine biosynthetic process"/>
    <property type="evidence" value="ECO:0007669"/>
    <property type="project" value="InterPro"/>
</dbReference>
<dbReference type="InterPro" id="IPR046826">
    <property type="entry name" value="PDH_N"/>
</dbReference>
<dbReference type="SUPFAM" id="SSF48179">
    <property type="entry name" value="6-phosphogluconate dehydrogenase C-terminal domain-like"/>
    <property type="match status" value="1"/>
</dbReference>
<proteinExistence type="predicted"/>
<comment type="caution">
    <text evidence="3">The sequence shown here is derived from an EMBL/GenBank/DDBJ whole genome shotgun (WGS) entry which is preliminary data.</text>
</comment>
<organism evidence="3 4">
    <name type="scientific">Desulfovibrio subterraneus</name>
    <dbReference type="NCBI Taxonomy" id="2718620"/>
    <lineage>
        <taxon>Bacteria</taxon>
        <taxon>Pseudomonadati</taxon>
        <taxon>Thermodesulfobacteriota</taxon>
        <taxon>Desulfovibrionia</taxon>
        <taxon>Desulfovibrionales</taxon>
        <taxon>Desulfovibrionaceae</taxon>
        <taxon>Desulfovibrio</taxon>
    </lineage>
</organism>
<dbReference type="InterPro" id="IPR036291">
    <property type="entry name" value="NAD(P)-bd_dom_sf"/>
</dbReference>
<gene>
    <name evidence="3" type="ORF">DSM101010T_06510</name>
</gene>
<protein>
    <submittedName>
        <fullName evidence="3">Prephenate dehydrogenase</fullName>
    </submittedName>
</protein>
<evidence type="ECO:0000259" key="2">
    <source>
        <dbReference type="PROSITE" id="PS51176"/>
    </source>
</evidence>
<accession>A0A7J0BF55</accession>
<evidence type="ECO:0000256" key="1">
    <source>
        <dbReference type="ARBA" id="ARBA00023002"/>
    </source>
</evidence>
<dbReference type="PANTHER" id="PTHR21363">
    <property type="entry name" value="PREPHENATE DEHYDROGENASE"/>
    <property type="match status" value="1"/>
</dbReference>
<dbReference type="GO" id="GO:0070403">
    <property type="term" value="F:NAD+ binding"/>
    <property type="evidence" value="ECO:0007669"/>
    <property type="project" value="InterPro"/>
</dbReference>
<reference evidence="3 4" key="1">
    <citation type="submission" date="2020-05" db="EMBL/GenBank/DDBJ databases">
        <title>Draft genome sequence of Desulfovibrio sp. strain HN2T.</title>
        <authorList>
            <person name="Ueno A."/>
            <person name="Tamazawa S."/>
            <person name="Tamamura S."/>
            <person name="Murakami T."/>
            <person name="Kiyama T."/>
            <person name="Inomata H."/>
            <person name="Amano Y."/>
            <person name="Miyakawa K."/>
            <person name="Tamaki H."/>
            <person name="Naganuma T."/>
            <person name="Kaneko K."/>
        </authorList>
    </citation>
    <scope>NUCLEOTIDE SEQUENCE [LARGE SCALE GENOMIC DNA]</scope>
    <source>
        <strain evidence="3 4">HN2</strain>
    </source>
</reference>
<dbReference type="PANTHER" id="PTHR21363:SF0">
    <property type="entry name" value="PREPHENATE DEHYDROGENASE [NADP(+)]"/>
    <property type="match status" value="1"/>
</dbReference>
<dbReference type="InterPro" id="IPR008927">
    <property type="entry name" value="6-PGluconate_DH-like_C_sf"/>
</dbReference>
<evidence type="ECO:0000313" key="4">
    <source>
        <dbReference type="Proteomes" id="UP000503840"/>
    </source>
</evidence>
<name>A0A7J0BF55_9BACT</name>
<dbReference type="InterPro" id="IPR050812">
    <property type="entry name" value="Preph/Arog_dehydrog"/>
</dbReference>
<dbReference type="PROSITE" id="PS51176">
    <property type="entry name" value="PDH_ADH"/>
    <property type="match status" value="1"/>
</dbReference>
<dbReference type="GO" id="GO:0004665">
    <property type="term" value="F:prephenate dehydrogenase (NADP+) activity"/>
    <property type="evidence" value="ECO:0007669"/>
    <property type="project" value="InterPro"/>
</dbReference>
<dbReference type="GO" id="GO:0008977">
    <property type="term" value="F:prephenate dehydrogenase (NAD+) activity"/>
    <property type="evidence" value="ECO:0007669"/>
    <property type="project" value="InterPro"/>
</dbReference>
<keyword evidence="4" id="KW-1185">Reference proteome</keyword>
<dbReference type="Pfam" id="PF02153">
    <property type="entry name" value="PDH_N"/>
    <property type="match status" value="1"/>
</dbReference>
<dbReference type="InterPro" id="IPR003099">
    <property type="entry name" value="Prephen_DH"/>
</dbReference>
<dbReference type="Gene3D" id="3.40.50.720">
    <property type="entry name" value="NAD(P)-binding Rossmann-like Domain"/>
    <property type="match status" value="1"/>
</dbReference>
<dbReference type="AlphaFoldDB" id="A0A7J0BF55"/>
<dbReference type="Proteomes" id="UP000503840">
    <property type="component" value="Unassembled WGS sequence"/>
</dbReference>
<feature type="domain" description="Prephenate/arogenate dehydrogenase" evidence="2">
    <location>
        <begin position="13"/>
        <end position="267"/>
    </location>
</feature>
<keyword evidence="1" id="KW-0560">Oxidoreductase</keyword>